<dbReference type="InterPro" id="IPR030378">
    <property type="entry name" value="G_CP_dom"/>
</dbReference>
<evidence type="ECO:0000256" key="6">
    <source>
        <dbReference type="ARBA" id="ARBA00022801"/>
    </source>
</evidence>
<evidence type="ECO:0000256" key="1">
    <source>
        <dbReference type="ARBA" id="ARBA00022490"/>
    </source>
</evidence>
<evidence type="ECO:0000313" key="15">
    <source>
        <dbReference type="Proteomes" id="UP000608071"/>
    </source>
</evidence>
<keyword evidence="7 10" id="KW-0862">Zinc</keyword>
<evidence type="ECO:0000256" key="10">
    <source>
        <dbReference type="HAMAP-Rule" id="MF_01820"/>
    </source>
</evidence>
<sequence>MLFPAVFLCLFGEVENDLRTKSENGGLPLNNNRLEQWGWAEEWNKKWIKTIESMSVEEEAITAAYEPARIIADYGQKFGVITAEGRRFASLTGKFRQRQEAGGMKPGVGDFIVITSHGAQDDVKVHEVLERSSIIARQAAGNETKEQIIATNVNTLFIVCALNKDYNVRRLERYLILAWNSGANPVIVLSKSDLNDDVAFRLAETDEIAPGVPVIAVSAKLGIGKDLLDQYACPGQTVALIGSSGSGKSTIINWLTGQEEQITQEVRDDDSRGRHTTTHRELFLLPDGGVIIDTPGMRELSIWDDGDGIARTFDDIEQWAKQCYFDDCQHGREKGCAVREAIETGTVDASRLTNYHKMQREIAYQLRKEAEVSKRNSKSTKNAPRRKKRGEWRAEVEEDFGASK</sequence>
<dbReference type="CDD" id="cd01854">
    <property type="entry name" value="YjeQ_EngC"/>
    <property type="match status" value="1"/>
</dbReference>
<evidence type="ECO:0000259" key="13">
    <source>
        <dbReference type="PROSITE" id="PS51721"/>
    </source>
</evidence>
<evidence type="ECO:0000256" key="5">
    <source>
        <dbReference type="ARBA" id="ARBA00022741"/>
    </source>
</evidence>
<protein>
    <recommendedName>
        <fullName evidence="10">Small ribosomal subunit biogenesis GTPase RsgA</fullName>
        <ecNumber evidence="10">3.6.1.-</ecNumber>
    </recommendedName>
</protein>
<dbReference type="NCBIfam" id="TIGR00157">
    <property type="entry name" value="ribosome small subunit-dependent GTPase A"/>
    <property type="match status" value="1"/>
</dbReference>
<evidence type="ECO:0000256" key="11">
    <source>
        <dbReference type="SAM" id="MobiDB-lite"/>
    </source>
</evidence>
<keyword evidence="8 10" id="KW-0694">RNA-binding</keyword>
<dbReference type="InterPro" id="IPR004881">
    <property type="entry name" value="Ribosome_biogen_GTPase_RsgA"/>
</dbReference>
<keyword evidence="5 10" id="KW-0547">Nucleotide-binding</keyword>
<comment type="similarity">
    <text evidence="10">Belongs to the TRAFAC class YlqF/YawG GTPase family. RsgA subfamily.</text>
</comment>
<proteinExistence type="inferred from homology"/>
<comment type="subcellular location">
    <subcellularLocation>
        <location evidence="10">Cytoplasm</location>
    </subcellularLocation>
</comment>
<keyword evidence="4 10" id="KW-0699">rRNA-binding</keyword>
<reference evidence="14 15" key="1">
    <citation type="submission" date="2020-08" db="EMBL/GenBank/DDBJ databases">
        <title>A Genomic Blueprint of the Chicken Gut Microbiome.</title>
        <authorList>
            <person name="Gilroy R."/>
            <person name="Ravi A."/>
            <person name="Getino M."/>
            <person name="Pursley I."/>
            <person name="Horton D.L."/>
            <person name="Alikhan N.-F."/>
            <person name="Baker D."/>
            <person name="Gharbi K."/>
            <person name="Hall N."/>
            <person name="Watson M."/>
            <person name="Adriaenssens E.M."/>
            <person name="Foster-Nyarko E."/>
            <person name="Jarju S."/>
            <person name="Secka A."/>
            <person name="Antonio M."/>
            <person name="Oren A."/>
            <person name="Chaudhuri R."/>
            <person name="La Ragione R.M."/>
            <person name="Hildebrand F."/>
            <person name="Pallen M.J."/>
        </authorList>
    </citation>
    <scope>NUCLEOTIDE SEQUENCE [LARGE SCALE GENOMIC DNA]</scope>
    <source>
        <strain evidence="14 15">Sa2BVA9</strain>
    </source>
</reference>
<dbReference type="EC" id="3.6.1.-" evidence="10"/>
<evidence type="ECO:0000259" key="12">
    <source>
        <dbReference type="PROSITE" id="PS50936"/>
    </source>
</evidence>
<dbReference type="SUPFAM" id="SSF52540">
    <property type="entry name" value="P-loop containing nucleoside triphosphate hydrolases"/>
    <property type="match status" value="1"/>
</dbReference>
<evidence type="ECO:0000256" key="4">
    <source>
        <dbReference type="ARBA" id="ARBA00022730"/>
    </source>
</evidence>
<dbReference type="Gene3D" id="1.10.40.50">
    <property type="entry name" value="Probable gtpase engc, domain 3"/>
    <property type="match status" value="1"/>
</dbReference>
<accession>A0ABR8SUZ3</accession>
<name>A0ABR8SUZ3_9BACL</name>
<comment type="subunit">
    <text evidence="10">Monomer. Associates with 30S ribosomal subunit, binds 16S rRNA.</text>
</comment>
<feature type="binding site" evidence="10">
    <location>
        <begin position="242"/>
        <end position="250"/>
    </location>
    <ligand>
        <name>GTP</name>
        <dbReference type="ChEBI" id="CHEBI:37565"/>
    </ligand>
</feature>
<comment type="cofactor">
    <cofactor evidence="10">
        <name>Zn(2+)</name>
        <dbReference type="ChEBI" id="CHEBI:29105"/>
    </cofactor>
    <text evidence="10">Binds 1 zinc ion per subunit.</text>
</comment>
<feature type="binding site" evidence="10">
    <location>
        <position position="323"/>
    </location>
    <ligand>
        <name>Zn(2+)</name>
        <dbReference type="ChEBI" id="CHEBI:29105"/>
    </ligand>
</feature>
<feature type="domain" description="CP-type G" evidence="13">
    <location>
        <begin position="142"/>
        <end position="300"/>
    </location>
</feature>
<evidence type="ECO:0000256" key="2">
    <source>
        <dbReference type="ARBA" id="ARBA00022517"/>
    </source>
</evidence>
<keyword evidence="6 10" id="KW-0378">Hydrolase</keyword>
<dbReference type="HAMAP" id="MF_01820">
    <property type="entry name" value="GTPase_RsgA"/>
    <property type="match status" value="1"/>
</dbReference>
<dbReference type="Gene3D" id="3.40.50.300">
    <property type="entry name" value="P-loop containing nucleotide triphosphate hydrolases"/>
    <property type="match status" value="1"/>
</dbReference>
<keyword evidence="3 10" id="KW-0479">Metal-binding</keyword>
<feature type="compositionally biased region" description="Basic residues" evidence="11">
    <location>
        <begin position="375"/>
        <end position="390"/>
    </location>
</feature>
<organism evidence="14 15">
    <name type="scientific">Paenibacillus gallinarum</name>
    <dbReference type="NCBI Taxonomy" id="2762232"/>
    <lineage>
        <taxon>Bacteria</taxon>
        <taxon>Bacillati</taxon>
        <taxon>Bacillota</taxon>
        <taxon>Bacilli</taxon>
        <taxon>Bacillales</taxon>
        <taxon>Paenibacillaceae</taxon>
        <taxon>Paenibacillus</taxon>
    </lineage>
</organism>
<keyword evidence="1 10" id="KW-0963">Cytoplasm</keyword>
<gene>
    <name evidence="10 14" type="primary">rsgA</name>
    <name evidence="14" type="ORF">H9647_04560</name>
</gene>
<dbReference type="PANTHER" id="PTHR32120">
    <property type="entry name" value="SMALL RIBOSOMAL SUBUNIT BIOGENESIS GTPASE RSGA"/>
    <property type="match status" value="1"/>
</dbReference>
<comment type="function">
    <text evidence="10">One of several proteins that assist in the late maturation steps of the functional core of the 30S ribosomal subunit. Helps release RbfA from mature subunits. May play a role in the assembly of ribosomal proteins into the subunit. Circularly permuted GTPase that catalyzes slow GTP hydrolysis, GTPase activity is stimulated by the 30S ribosomal subunit.</text>
</comment>
<keyword evidence="15" id="KW-1185">Reference proteome</keyword>
<dbReference type="EMBL" id="JACSQL010000001">
    <property type="protein sequence ID" value="MBD7967323.1"/>
    <property type="molecule type" value="Genomic_DNA"/>
</dbReference>
<dbReference type="Proteomes" id="UP000608071">
    <property type="component" value="Unassembled WGS sequence"/>
</dbReference>
<evidence type="ECO:0000256" key="9">
    <source>
        <dbReference type="ARBA" id="ARBA00023134"/>
    </source>
</evidence>
<evidence type="ECO:0000256" key="8">
    <source>
        <dbReference type="ARBA" id="ARBA00022884"/>
    </source>
</evidence>
<feature type="binding site" evidence="10">
    <location>
        <position position="330"/>
    </location>
    <ligand>
        <name>Zn(2+)</name>
        <dbReference type="ChEBI" id="CHEBI:29105"/>
    </ligand>
</feature>
<comment type="caution">
    <text evidence="14">The sequence shown here is derived from an EMBL/GenBank/DDBJ whole genome shotgun (WGS) entry which is preliminary data.</text>
</comment>
<dbReference type="PROSITE" id="PS51721">
    <property type="entry name" value="G_CP"/>
    <property type="match status" value="1"/>
</dbReference>
<dbReference type="PROSITE" id="PS50936">
    <property type="entry name" value="ENGC_GTPASE"/>
    <property type="match status" value="1"/>
</dbReference>
<feature type="binding site" evidence="10">
    <location>
        <position position="336"/>
    </location>
    <ligand>
        <name>Zn(2+)</name>
        <dbReference type="ChEBI" id="CHEBI:29105"/>
    </ligand>
</feature>
<keyword evidence="9 10" id="KW-0342">GTP-binding</keyword>
<dbReference type="InterPro" id="IPR027417">
    <property type="entry name" value="P-loop_NTPase"/>
</dbReference>
<feature type="binding site" evidence="10">
    <location>
        <position position="328"/>
    </location>
    <ligand>
        <name>Zn(2+)</name>
        <dbReference type="ChEBI" id="CHEBI:29105"/>
    </ligand>
</feature>
<evidence type="ECO:0000256" key="3">
    <source>
        <dbReference type="ARBA" id="ARBA00022723"/>
    </source>
</evidence>
<keyword evidence="2 10" id="KW-0690">Ribosome biogenesis</keyword>
<dbReference type="Pfam" id="PF03193">
    <property type="entry name" value="RsgA_GTPase"/>
    <property type="match status" value="1"/>
</dbReference>
<feature type="binding site" evidence="10">
    <location>
        <begin position="190"/>
        <end position="193"/>
    </location>
    <ligand>
        <name>GTP</name>
        <dbReference type="ChEBI" id="CHEBI:37565"/>
    </ligand>
</feature>
<feature type="region of interest" description="Disordered" evidence="11">
    <location>
        <begin position="368"/>
        <end position="404"/>
    </location>
</feature>
<dbReference type="InterPro" id="IPR010914">
    <property type="entry name" value="RsgA_GTPase_dom"/>
</dbReference>
<dbReference type="PANTHER" id="PTHR32120:SF10">
    <property type="entry name" value="SMALL RIBOSOMAL SUBUNIT BIOGENESIS GTPASE RSGA"/>
    <property type="match status" value="1"/>
</dbReference>
<evidence type="ECO:0000313" key="14">
    <source>
        <dbReference type="EMBL" id="MBD7967323.1"/>
    </source>
</evidence>
<evidence type="ECO:0000256" key="7">
    <source>
        <dbReference type="ARBA" id="ARBA00022833"/>
    </source>
</evidence>
<feature type="domain" description="EngC GTPase" evidence="12">
    <location>
        <begin position="151"/>
        <end position="298"/>
    </location>
</feature>